<evidence type="ECO:0000259" key="1">
    <source>
        <dbReference type="PROSITE" id="PS50851"/>
    </source>
</evidence>
<keyword evidence="3" id="KW-1185">Reference proteome</keyword>
<dbReference type="PANTHER" id="PTHR22617">
    <property type="entry name" value="CHEMOTAXIS SENSOR HISTIDINE KINASE-RELATED"/>
    <property type="match status" value="1"/>
</dbReference>
<dbReference type="InterPro" id="IPR036061">
    <property type="entry name" value="CheW-like_dom_sf"/>
</dbReference>
<dbReference type="GO" id="GO:0006935">
    <property type="term" value="P:chemotaxis"/>
    <property type="evidence" value="ECO:0007669"/>
    <property type="project" value="InterPro"/>
</dbReference>
<dbReference type="EMBL" id="FNRJ01000003">
    <property type="protein sequence ID" value="SEA39735.1"/>
    <property type="molecule type" value="Genomic_DNA"/>
</dbReference>
<dbReference type="STRING" id="1122198.SAMN02745729_10366"/>
<dbReference type="SUPFAM" id="SSF50341">
    <property type="entry name" value="CheW-like"/>
    <property type="match status" value="1"/>
</dbReference>
<dbReference type="RefSeq" id="WP_091824021.1">
    <property type="nucleotide sequence ID" value="NZ_FNRJ01000003.1"/>
</dbReference>
<dbReference type="PROSITE" id="PS50851">
    <property type="entry name" value="CHEW"/>
    <property type="match status" value="1"/>
</dbReference>
<evidence type="ECO:0000313" key="3">
    <source>
        <dbReference type="Proteomes" id="UP000242469"/>
    </source>
</evidence>
<dbReference type="CDD" id="cd00732">
    <property type="entry name" value="CheW"/>
    <property type="match status" value="1"/>
</dbReference>
<dbReference type="SMART" id="SM00260">
    <property type="entry name" value="CheW"/>
    <property type="match status" value="1"/>
</dbReference>
<reference evidence="3" key="1">
    <citation type="submission" date="2016-10" db="EMBL/GenBank/DDBJ databases">
        <authorList>
            <person name="Varghese N."/>
            <person name="Submissions S."/>
        </authorList>
    </citation>
    <scope>NUCLEOTIDE SEQUENCE [LARGE SCALE GENOMIC DNA]</scope>
    <source>
        <strain evidence="3">DSM 11526</strain>
    </source>
</reference>
<feature type="domain" description="CheW-like" evidence="1">
    <location>
        <begin position="34"/>
        <end position="176"/>
    </location>
</feature>
<dbReference type="PANTHER" id="PTHR22617:SF23">
    <property type="entry name" value="CHEMOTAXIS PROTEIN CHEW"/>
    <property type="match status" value="1"/>
</dbReference>
<evidence type="ECO:0000313" key="2">
    <source>
        <dbReference type="EMBL" id="SEA39735.1"/>
    </source>
</evidence>
<accession>A0A1H4AUZ8</accession>
<dbReference type="Pfam" id="PF01584">
    <property type="entry name" value="CheW"/>
    <property type="match status" value="1"/>
</dbReference>
<dbReference type="OrthoDB" id="9790406at2"/>
<dbReference type="InterPro" id="IPR039315">
    <property type="entry name" value="CheW"/>
</dbReference>
<dbReference type="GO" id="GO:0005829">
    <property type="term" value="C:cytosol"/>
    <property type="evidence" value="ECO:0007669"/>
    <property type="project" value="TreeGrafter"/>
</dbReference>
<proteinExistence type="predicted"/>
<dbReference type="GO" id="GO:0007165">
    <property type="term" value="P:signal transduction"/>
    <property type="evidence" value="ECO:0007669"/>
    <property type="project" value="InterPro"/>
</dbReference>
<organism evidence="2 3">
    <name type="scientific">Marinobacterium iners DSM 11526</name>
    <dbReference type="NCBI Taxonomy" id="1122198"/>
    <lineage>
        <taxon>Bacteria</taxon>
        <taxon>Pseudomonadati</taxon>
        <taxon>Pseudomonadota</taxon>
        <taxon>Gammaproteobacteria</taxon>
        <taxon>Oceanospirillales</taxon>
        <taxon>Oceanospirillaceae</taxon>
        <taxon>Marinobacterium</taxon>
    </lineage>
</organism>
<gene>
    <name evidence="2" type="ORF">SAMN02745729_10366</name>
</gene>
<dbReference type="InterPro" id="IPR002545">
    <property type="entry name" value="CheW-lke_dom"/>
</dbReference>
<sequence length="188" mass="21200">MSLNAAAEHLKTLQAGQQADSERSRRAQQEEIVYHQWATFRVDDELYGIDVMQVKEVLRFSEITPVPGADKAILGIINLRGNVVTVIDTRRMFGLPLVPYDDDTRVIVVEFNEQEVIGLVVDSVDEVINLPHNDVDRAPNVSGDDSTKRFVQGVCYYNNILIILLDLTKMLLSITPLSEEELKAQRGY</sequence>
<name>A0A1H4AUZ8_9GAMM</name>
<dbReference type="AlphaFoldDB" id="A0A1H4AUZ8"/>
<dbReference type="Gene3D" id="2.30.30.40">
    <property type="entry name" value="SH3 Domains"/>
    <property type="match status" value="1"/>
</dbReference>
<dbReference type="Proteomes" id="UP000242469">
    <property type="component" value="Unassembled WGS sequence"/>
</dbReference>
<protein>
    <submittedName>
        <fullName evidence="2">Purine-binding chemotaxis protein CheW</fullName>
    </submittedName>
</protein>
<dbReference type="Gene3D" id="2.40.50.180">
    <property type="entry name" value="CheA-289, Domain 4"/>
    <property type="match status" value="1"/>
</dbReference>